<dbReference type="EMBL" id="AP025523">
    <property type="protein sequence ID" value="BDE07587.1"/>
    <property type="molecule type" value="Genomic_DNA"/>
</dbReference>
<evidence type="ECO:0000313" key="7">
    <source>
        <dbReference type="Proteomes" id="UP001317532"/>
    </source>
</evidence>
<evidence type="ECO:0000259" key="5">
    <source>
        <dbReference type="Pfam" id="PF08345"/>
    </source>
</evidence>
<sequence>MRAQDLLAGVRALSPRLRFAAAGALVALAALAAFGVGATRDLRVALYATPLHPDQLAEVEQRLAAWNVPYASTADNVRVDPGKRGALLLRLALAGVPHPHLAGSDETLAHVGALTPQTVLEAQTRDALAADLALGLRGVDGVADARVVIAPASGGVYADEPHRDASASVRVTLAPGAHLGARTIAGIKAFVAGGVPGLDAERVTVLDDRGIALAADPGDDAADVQGSLQSALDAAFGAGSTIVRVHREALGERRDVRDVRRSAIGGTIARSSSDERYASPAKKYSKSNVSDDRGSETRDDHRVVDASATAHLSVAVFVDAARGLDLVKIRELASATAGVRRERGDDVQVAAVAFGDGAVRAARGAAAPGWALAFAGVVPQAVTAAALIGIAAFAARPLATAAVHIAEAAAARRTAREVAGIAPARIRGALAGEPPHVAAAIIAGLPTATAAAVLELYVPDERAAIVRRLDRANGSLVPSPEDLVRARG</sequence>
<feature type="domain" description="Flagellar M-ring C-terminal" evidence="5">
    <location>
        <begin position="279"/>
        <end position="354"/>
    </location>
</feature>
<name>A0AAN2CBC0_UNVUL</name>
<feature type="compositionally biased region" description="Basic and acidic residues" evidence="3">
    <location>
        <begin position="289"/>
        <end position="301"/>
    </location>
</feature>
<dbReference type="Gene3D" id="1.10.220.30">
    <property type="match status" value="1"/>
</dbReference>
<dbReference type="Pfam" id="PF08345">
    <property type="entry name" value="YscJ_FliF_C"/>
    <property type="match status" value="1"/>
</dbReference>
<dbReference type="RefSeq" id="WP_317995168.1">
    <property type="nucleotide sequence ID" value="NZ_AP025523.1"/>
</dbReference>
<dbReference type="Gene3D" id="3.30.300.30">
    <property type="match status" value="1"/>
</dbReference>
<reference evidence="6 7" key="1">
    <citation type="journal article" date="2022" name="ISME Commun">
        <title>Vulcanimicrobium alpinus gen. nov. sp. nov., the first cultivated representative of the candidate phylum 'Eremiobacterota', is a metabolically versatile aerobic anoxygenic phototroph.</title>
        <authorList>
            <person name="Yabe S."/>
            <person name="Muto K."/>
            <person name="Abe K."/>
            <person name="Yokota A."/>
            <person name="Staudigel H."/>
            <person name="Tebo B.M."/>
        </authorList>
    </citation>
    <scope>NUCLEOTIDE SEQUENCE [LARGE SCALE GENOMIC DNA]</scope>
    <source>
        <strain evidence="6 7">WC8-2</strain>
    </source>
</reference>
<dbReference type="Proteomes" id="UP001317532">
    <property type="component" value="Chromosome"/>
</dbReference>
<feature type="domain" description="Flagellar M-ring N-terminal" evidence="4">
    <location>
        <begin position="45"/>
        <end position="213"/>
    </location>
</feature>
<dbReference type="InterPro" id="IPR043427">
    <property type="entry name" value="YscJ/FliF"/>
</dbReference>
<evidence type="ECO:0000256" key="1">
    <source>
        <dbReference type="ARBA" id="ARBA00004370"/>
    </source>
</evidence>
<comment type="subcellular location">
    <subcellularLocation>
        <location evidence="1">Membrane</location>
    </subcellularLocation>
</comment>
<dbReference type="PANTHER" id="PTHR30046:SF0">
    <property type="entry name" value="FLAGELLAR M-RING PROTEIN"/>
    <property type="match status" value="1"/>
</dbReference>
<dbReference type="InterPro" id="IPR045851">
    <property type="entry name" value="AMP-bd_C_sf"/>
</dbReference>
<keyword evidence="2" id="KW-0472">Membrane</keyword>
<evidence type="ECO:0000313" key="6">
    <source>
        <dbReference type="EMBL" id="BDE07587.1"/>
    </source>
</evidence>
<gene>
    <name evidence="6" type="ORF">WPS_28630</name>
</gene>
<dbReference type="KEGG" id="vab:WPS_28630"/>
<dbReference type="PANTHER" id="PTHR30046">
    <property type="entry name" value="FLAGELLAR M-RING PROTEIN"/>
    <property type="match status" value="1"/>
</dbReference>
<dbReference type="InterPro" id="IPR006182">
    <property type="entry name" value="FliF_N_dom"/>
</dbReference>
<feature type="region of interest" description="Disordered" evidence="3">
    <location>
        <begin position="270"/>
        <end position="301"/>
    </location>
</feature>
<evidence type="ECO:0000256" key="2">
    <source>
        <dbReference type="ARBA" id="ARBA00023136"/>
    </source>
</evidence>
<organism evidence="6 7">
    <name type="scientific">Vulcanimicrobium alpinum</name>
    <dbReference type="NCBI Taxonomy" id="3016050"/>
    <lineage>
        <taxon>Bacteria</taxon>
        <taxon>Bacillati</taxon>
        <taxon>Vulcanimicrobiota</taxon>
        <taxon>Vulcanimicrobiia</taxon>
        <taxon>Vulcanimicrobiales</taxon>
        <taxon>Vulcanimicrobiaceae</taxon>
        <taxon>Vulcanimicrobium</taxon>
    </lineage>
</organism>
<proteinExistence type="predicted"/>
<dbReference type="Pfam" id="PF01514">
    <property type="entry name" value="YscJ_FliF"/>
    <property type="match status" value="1"/>
</dbReference>
<evidence type="ECO:0008006" key="8">
    <source>
        <dbReference type="Google" id="ProtNLM"/>
    </source>
</evidence>
<dbReference type="AlphaFoldDB" id="A0AAN2CBC0"/>
<accession>A0AAN2CBC0</accession>
<dbReference type="InterPro" id="IPR013556">
    <property type="entry name" value="Flag_M-ring_C"/>
</dbReference>
<protein>
    <recommendedName>
        <fullName evidence="8">Flagellar M-ring protein FliF</fullName>
    </recommendedName>
</protein>
<evidence type="ECO:0000259" key="4">
    <source>
        <dbReference type="Pfam" id="PF01514"/>
    </source>
</evidence>
<evidence type="ECO:0000256" key="3">
    <source>
        <dbReference type="SAM" id="MobiDB-lite"/>
    </source>
</evidence>
<dbReference type="GO" id="GO:0016020">
    <property type="term" value="C:membrane"/>
    <property type="evidence" value="ECO:0007669"/>
    <property type="project" value="UniProtKB-SubCell"/>
</dbReference>
<keyword evidence="7" id="KW-1185">Reference proteome</keyword>